<evidence type="ECO:0000256" key="1">
    <source>
        <dbReference type="SAM" id="Phobius"/>
    </source>
</evidence>
<accession>A0A3E5GP67</accession>
<dbReference type="EMBL" id="QSVQ01000022">
    <property type="protein sequence ID" value="RGO47296.1"/>
    <property type="molecule type" value="Genomic_DNA"/>
</dbReference>
<dbReference type="Proteomes" id="UP000261055">
    <property type="component" value="Unassembled WGS sequence"/>
</dbReference>
<name>A0A3E5GP67_9FIRM</name>
<feature type="transmembrane region" description="Helical" evidence="1">
    <location>
        <begin position="49"/>
        <end position="71"/>
    </location>
</feature>
<feature type="domain" description="Thoeris protein ThsA Macro" evidence="2">
    <location>
        <begin position="88"/>
        <end position="283"/>
    </location>
</feature>
<evidence type="ECO:0000259" key="2">
    <source>
        <dbReference type="Pfam" id="PF20016"/>
    </source>
</evidence>
<keyword evidence="1" id="KW-0812">Transmembrane</keyword>
<keyword evidence="1" id="KW-1133">Transmembrane helix</keyword>
<organism evidence="3 4">
    <name type="scientific">Dorea formicigenerans</name>
    <dbReference type="NCBI Taxonomy" id="39486"/>
    <lineage>
        <taxon>Bacteria</taxon>
        <taxon>Bacillati</taxon>
        <taxon>Bacillota</taxon>
        <taxon>Clostridia</taxon>
        <taxon>Lachnospirales</taxon>
        <taxon>Lachnospiraceae</taxon>
        <taxon>Dorea</taxon>
    </lineage>
</organism>
<gene>
    <name evidence="3" type="ORF">DXB12_14515</name>
</gene>
<reference evidence="3 4" key="1">
    <citation type="submission" date="2018-08" db="EMBL/GenBank/DDBJ databases">
        <title>A genome reference for cultivated species of the human gut microbiota.</title>
        <authorList>
            <person name="Zou Y."/>
            <person name="Xue W."/>
            <person name="Luo G."/>
        </authorList>
    </citation>
    <scope>NUCLEOTIDE SEQUENCE [LARGE SCALE GENOMIC DNA]</scope>
    <source>
        <strain evidence="3 4">OM02-12</strain>
    </source>
</reference>
<dbReference type="InterPro" id="IPR045535">
    <property type="entry name" value="ThsA_Macro"/>
</dbReference>
<dbReference type="RefSeq" id="WP_117614146.1">
    <property type="nucleotide sequence ID" value="NZ_QSVQ01000022.1"/>
</dbReference>
<sequence length="295" mass="33585">MKKAWLNRKYITKLACGGTTCIFSLLGFIGTFASLGEIVPSNWRVEYKILLSIGILLFVFVFFWCVCAILFERKKRIEIFEANNNCHVYVQYGDVFSEDEVNDPNQRRNIIIPVNRCFDTIVDDDLVSSRTLHGIAFKKLYSSGQYDENSLNIAIHNDLNIRQGVVPESISINEKRKGNFKRYDVGTVAEVKESNKCTYFLIGLSTFDYNLSAHTTREEYVLAMQKMIEYCNARSQGFPIVMPLIGAGQSRTGNSERAILEYIIGLLKMNKSLIMSDIHIVVRNSGKETIPITEL</sequence>
<comment type="caution">
    <text evidence="3">The sequence shown here is derived from an EMBL/GenBank/DDBJ whole genome shotgun (WGS) entry which is preliminary data.</text>
</comment>
<protein>
    <recommendedName>
        <fullName evidence="2">Thoeris protein ThsA Macro domain-containing protein</fullName>
    </recommendedName>
</protein>
<proteinExistence type="predicted"/>
<evidence type="ECO:0000313" key="4">
    <source>
        <dbReference type="Proteomes" id="UP000261055"/>
    </source>
</evidence>
<keyword evidence="4" id="KW-1185">Reference proteome</keyword>
<dbReference type="AlphaFoldDB" id="A0A3E5GP67"/>
<dbReference type="Pfam" id="PF20016">
    <property type="entry name" value="ThsA_Macro"/>
    <property type="match status" value="1"/>
</dbReference>
<evidence type="ECO:0000313" key="3">
    <source>
        <dbReference type="EMBL" id="RGO47296.1"/>
    </source>
</evidence>
<keyword evidence="1" id="KW-0472">Membrane</keyword>